<dbReference type="Gene3D" id="2.60.40.1610">
    <property type="entry name" value="Domain of unknown function DUF1254"/>
    <property type="match status" value="1"/>
</dbReference>
<keyword evidence="4" id="KW-1185">Reference proteome</keyword>
<comment type="caution">
    <text evidence="3">The sequence shown here is derived from an EMBL/GenBank/DDBJ whole genome shotgun (WGS) entry which is preliminary data.</text>
</comment>
<dbReference type="Pfam" id="PF06742">
    <property type="entry name" value="DUF1214"/>
    <property type="match status" value="1"/>
</dbReference>
<dbReference type="PANTHER" id="PTHR36509">
    <property type="entry name" value="BLL3101 PROTEIN"/>
    <property type="match status" value="1"/>
</dbReference>
<dbReference type="InterPro" id="IPR037050">
    <property type="entry name" value="DUF1254_sf"/>
</dbReference>
<evidence type="ECO:0000259" key="2">
    <source>
        <dbReference type="Pfam" id="PF06863"/>
    </source>
</evidence>
<dbReference type="SUPFAM" id="SSF160935">
    <property type="entry name" value="VPA0735-like"/>
    <property type="match status" value="1"/>
</dbReference>
<evidence type="ECO:0000313" key="4">
    <source>
        <dbReference type="Proteomes" id="UP001596098"/>
    </source>
</evidence>
<dbReference type="Pfam" id="PF06863">
    <property type="entry name" value="DUF1254"/>
    <property type="match status" value="1"/>
</dbReference>
<dbReference type="RefSeq" id="WP_128219930.1">
    <property type="nucleotide sequence ID" value="NZ_CP034929.1"/>
</dbReference>
<sequence>MSVLWSDLRTLAREAYVYLYPLVTMEISRRQATCLPADSKPGFGPPNGFRHLRTFPPADFRAVVRPNFDTLYANAWLDLTEGPVLLHAPDTDDRYYMLPMLDMWTDVFATVGKRTTGTGEQDHVVVGPGWTGELPEGVPVIHAPTPYAWIIGRIQTNGPADYPAVTALQDRFSLEPVGGPREYPVDATFEPEVEALTHANALSAIDFFSLAAETLKRVPPHATDFSVLARIAQMGIVPGRSFDATGFGPDELSALQTGATEGLQQMIADVPRLGTERNGWTNFSDTIGVYGNDYRSRAGVTLAGLGANPMDDAIYPLLVADADGEPIVGERDYVLHFDADALPPVAAFWSVTMYDEEGFQVGNELDRFALGDRDPLTYNADGSLDIWISHTNPGAEKESNWLPAPTGPLGINLRLYAPHSDAVTGRWWPPAVRRT</sequence>
<reference evidence="4" key="1">
    <citation type="journal article" date="2019" name="Int. J. Syst. Evol. Microbiol.">
        <title>The Global Catalogue of Microorganisms (GCM) 10K type strain sequencing project: providing services to taxonomists for standard genome sequencing and annotation.</title>
        <authorList>
            <consortium name="The Broad Institute Genomics Platform"/>
            <consortium name="The Broad Institute Genome Sequencing Center for Infectious Disease"/>
            <person name="Wu L."/>
            <person name="Ma J."/>
        </authorList>
    </citation>
    <scope>NUCLEOTIDE SEQUENCE [LARGE SCALE GENOMIC DNA]</scope>
    <source>
        <strain evidence="4">DFY28</strain>
    </source>
</reference>
<gene>
    <name evidence="3" type="ORF">ACFPWU_08975</name>
</gene>
<dbReference type="Proteomes" id="UP001596098">
    <property type="component" value="Unassembled WGS sequence"/>
</dbReference>
<organism evidence="3 4">
    <name type="scientific">Nocardioides yefusunii</name>
    <dbReference type="NCBI Taxonomy" id="2500546"/>
    <lineage>
        <taxon>Bacteria</taxon>
        <taxon>Bacillati</taxon>
        <taxon>Actinomycetota</taxon>
        <taxon>Actinomycetes</taxon>
        <taxon>Propionibacteriales</taxon>
        <taxon>Nocardioidaceae</taxon>
        <taxon>Nocardioides</taxon>
    </lineage>
</organism>
<dbReference type="PANTHER" id="PTHR36509:SF2">
    <property type="entry name" value="BLL3101 PROTEIN"/>
    <property type="match status" value="1"/>
</dbReference>
<feature type="domain" description="DUF1214" evidence="1">
    <location>
        <begin position="313"/>
        <end position="419"/>
    </location>
</feature>
<dbReference type="InterPro" id="IPR010621">
    <property type="entry name" value="DUF1214"/>
</dbReference>
<evidence type="ECO:0000259" key="1">
    <source>
        <dbReference type="Pfam" id="PF06742"/>
    </source>
</evidence>
<accession>A0ABW1QXM0</accession>
<dbReference type="Gene3D" id="2.60.120.600">
    <property type="entry name" value="Domain of unknown function DUF1214, C-terminal domain"/>
    <property type="match status" value="1"/>
</dbReference>
<name>A0ABW1QXM0_9ACTN</name>
<dbReference type="EMBL" id="JBHSQI010000004">
    <property type="protein sequence ID" value="MFC6153793.1"/>
    <property type="molecule type" value="Genomic_DNA"/>
</dbReference>
<dbReference type="InterPro" id="IPR010679">
    <property type="entry name" value="DUF1254"/>
</dbReference>
<protein>
    <submittedName>
        <fullName evidence="3">DUF1254 domain-containing protein</fullName>
    </submittedName>
</protein>
<proteinExistence type="predicted"/>
<evidence type="ECO:0000313" key="3">
    <source>
        <dbReference type="EMBL" id="MFC6153793.1"/>
    </source>
</evidence>
<feature type="domain" description="DUF1254" evidence="2">
    <location>
        <begin position="47"/>
        <end position="176"/>
    </location>
</feature>
<dbReference type="InterPro" id="IPR037049">
    <property type="entry name" value="DUF1214_C_sf"/>
</dbReference>